<dbReference type="GO" id="GO:0005737">
    <property type="term" value="C:cytoplasm"/>
    <property type="evidence" value="ECO:0007669"/>
    <property type="project" value="TreeGrafter"/>
</dbReference>
<dbReference type="EC" id="2.7.-.-" evidence="4"/>
<keyword evidence="2 4" id="KW-0808">Transferase</keyword>
<feature type="compositionally biased region" description="Basic residues" evidence="5">
    <location>
        <begin position="113"/>
        <end position="123"/>
    </location>
</feature>
<reference evidence="7 8" key="1">
    <citation type="submission" date="2025-04" db="UniProtKB">
        <authorList>
            <consortium name="RefSeq"/>
        </authorList>
    </citation>
    <scope>IDENTIFICATION</scope>
</reference>
<dbReference type="RefSeq" id="XP_023561825.1">
    <property type="nucleotide sequence ID" value="XM_023706057.1"/>
</dbReference>
<accession>A0A6P6DP56</accession>
<sequence length="524" mass="59010">MCVCQTMEVGQYGKNAGRAGDRGVLLEPFIHQVGGHSSMMRYDDHTVCKPLISREQRFYESLPPEMKEFTPEYKGVVSVCFEGDSDGYINLVAYPYVESETMEQDDAPEREQPRRKHSRRSLHRSGSGSDHKEEKATLSLETSESSQEAKSLKVELHSHSDVPFQMLDGNSGLSSEKISHNPWSLRCHKQQLSRMRSESKDRKLYKFLLLENVVHHFKYPCVLDLKMGTRQHGDDASAEKAARQMRKCEQSTSATLGVRVCGMQPLKACSLDTGTSKTQRSMEDGTTGVAVGPILASQLYNGETQGEHGLLRSIWRSRKAQLGQCLDTVVVMFVQAPLRSLDSQVLILSCFLGFQVYQLDTGHYLCRNKYYGRGLSIEGFRNALYQYLHNGLDLRRDLFEPILSKLRGLKAVLERQASYRFYSSSLLVIYDGKECRSDLRLKHLDMGVPEVALPGGPSTSPSSINPEAGPSCPPKVDVRMIDFAHSTFKGFRDDPTVHDGPDRGYVFGLENLISIMEQMREENQ</sequence>
<dbReference type="GeneID" id="101578958"/>
<dbReference type="OrthoDB" id="2573163at2759"/>
<comment type="similarity">
    <text evidence="1 4">Belongs to the inositol phosphokinase (IPK) family.</text>
</comment>
<name>A0A6P6DP56_OCTDE</name>
<keyword evidence="6" id="KW-1185">Reference proteome</keyword>
<organism evidence="6 7">
    <name type="scientific">Octodon degus</name>
    <name type="common">Degu</name>
    <name type="synonym">Sciurus degus</name>
    <dbReference type="NCBI Taxonomy" id="10160"/>
    <lineage>
        <taxon>Eukaryota</taxon>
        <taxon>Metazoa</taxon>
        <taxon>Chordata</taxon>
        <taxon>Craniata</taxon>
        <taxon>Vertebrata</taxon>
        <taxon>Euteleostomi</taxon>
        <taxon>Mammalia</taxon>
        <taxon>Eutheria</taxon>
        <taxon>Euarchontoglires</taxon>
        <taxon>Glires</taxon>
        <taxon>Rodentia</taxon>
        <taxon>Hystricomorpha</taxon>
        <taxon>Octodontidae</taxon>
        <taxon>Octodon</taxon>
    </lineage>
</organism>
<dbReference type="Proteomes" id="UP000515203">
    <property type="component" value="Unplaced"/>
</dbReference>
<evidence type="ECO:0000313" key="7">
    <source>
        <dbReference type="RefSeq" id="XP_023561822.1"/>
    </source>
</evidence>
<dbReference type="CTD" id="9807"/>
<dbReference type="GO" id="GO:0032958">
    <property type="term" value="P:inositol phosphate biosynthetic process"/>
    <property type="evidence" value="ECO:0007669"/>
    <property type="project" value="InterPro"/>
</dbReference>
<dbReference type="AlphaFoldDB" id="A0A6P6DP56"/>
<evidence type="ECO:0000313" key="8">
    <source>
        <dbReference type="RefSeq" id="XP_023561823.1"/>
    </source>
</evidence>
<dbReference type="InterPro" id="IPR005522">
    <property type="entry name" value="IPK"/>
</dbReference>
<evidence type="ECO:0000313" key="9">
    <source>
        <dbReference type="RefSeq" id="XP_023561825.1"/>
    </source>
</evidence>
<dbReference type="InterPro" id="IPR038286">
    <property type="entry name" value="IPK_sf"/>
</dbReference>
<dbReference type="GO" id="GO:0000828">
    <property type="term" value="F:inositol hexakisphosphate kinase activity"/>
    <property type="evidence" value="ECO:0007669"/>
    <property type="project" value="TreeGrafter"/>
</dbReference>
<dbReference type="RefSeq" id="XP_023561822.1">
    <property type="nucleotide sequence ID" value="XM_023706054.1"/>
</dbReference>
<evidence type="ECO:0000256" key="3">
    <source>
        <dbReference type="ARBA" id="ARBA00022777"/>
    </source>
</evidence>
<evidence type="ECO:0000256" key="5">
    <source>
        <dbReference type="SAM" id="MobiDB-lite"/>
    </source>
</evidence>
<feature type="compositionally biased region" description="Low complexity" evidence="5">
    <location>
        <begin position="137"/>
        <end position="146"/>
    </location>
</feature>
<evidence type="ECO:0000256" key="1">
    <source>
        <dbReference type="ARBA" id="ARBA00007374"/>
    </source>
</evidence>
<dbReference type="Gene3D" id="3.30.470.160">
    <property type="entry name" value="Inositol polyphosphate kinase"/>
    <property type="match status" value="2"/>
</dbReference>
<dbReference type="PANTHER" id="PTHR12400">
    <property type="entry name" value="INOSITOL POLYPHOSPHATE KINASE"/>
    <property type="match status" value="1"/>
</dbReference>
<dbReference type="RefSeq" id="XP_023561823.1">
    <property type="nucleotide sequence ID" value="XM_023706055.1"/>
</dbReference>
<evidence type="ECO:0000313" key="6">
    <source>
        <dbReference type="Proteomes" id="UP000515203"/>
    </source>
</evidence>
<dbReference type="Pfam" id="PF03770">
    <property type="entry name" value="IPK"/>
    <property type="match status" value="2"/>
</dbReference>
<feature type="region of interest" description="Disordered" evidence="5">
    <location>
        <begin position="100"/>
        <end position="153"/>
    </location>
</feature>
<proteinExistence type="inferred from homology"/>
<evidence type="ECO:0000256" key="4">
    <source>
        <dbReference type="RuleBase" id="RU363090"/>
    </source>
</evidence>
<gene>
    <name evidence="7 8 9" type="primary">Ip6k1</name>
</gene>
<dbReference type="GO" id="GO:0046854">
    <property type="term" value="P:phosphatidylinositol phosphate biosynthetic process"/>
    <property type="evidence" value="ECO:0007669"/>
    <property type="project" value="TreeGrafter"/>
</dbReference>
<keyword evidence="3 4" id="KW-0418">Kinase</keyword>
<protein>
    <recommendedName>
        <fullName evidence="4">Kinase</fullName>
        <ecNumber evidence="4">2.7.-.-</ecNumber>
    </recommendedName>
</protein>
<evidence type="ECO:0000256" key="2">
    <source>
        <dbReference type="ARBA" id="ARBA00022679"/>
    </source>
</evidence>
<dbReference type="PANTHER" id="PTHR12400:SF73">
    <property type="entry name" value="INOSITOL HEXAKISPHOSPHATE KINASE 1"/>
    <property type="match status" value="1"/>
</dbReference>
<dbReference type="GO" id="GO:0005634">
    <property type="term" value="C:nucleus"/>
    <property type="evidence" value="ECO:0007669"/>
    <property type="project" value="TreeGrafter"/>
</dbReference>
<dbReference type="SUPFAM" id="SSF56104">
    <property type="entry name" value="SAICAR synthase-like"/>
    <property type="match status" value="2"/>
</dbReference>